<dbReference type="InterPro" id="IPR011055">
    <property type="entry name" value="Dup_hybrid_motif"/>
</dbReference>
<protein>
    <submittedName>
        <fullName evidence="3">Peptidase M23-like protein</fullName>
    </submittedName>
</protein>
<reference evidence="3 4" key="1">
    <citation type="submission" date="2019-03" db="EMBL/GenBank/DDBJ databases">
        <title>Sequencing the genomes of 1000 actinobacteria strains.</title>
        <authorList>
            <person name="Klenk H.-P."/>
        </authorList>
    </citation>
    <scope>NUCLEOTIDE SEQUENCE [LARGE SCALE GENOMIC DNA]</scope>
    <source>
        <strain evidence="3 4">DSM 43805</strain>
    </source>
</reference>
<dbReference type="EMBL" id="SNWR01000001">
    <property type="protein sequence ID" value="TDO38697.1"/>
    <property type="molecule type" value="Genomic_DNA"/>
</dbReference>
<feature type="domain" description="M23ase beta-sheet core" evidence="2">
    <location>
        <begin position="186"/>
        <end position="279"/>
    </location>
</feature>
<dbReference type="PANTHER" id="PTHR21666:SF270">
    <property type="entry name" value="MUREIN HYDROLASE ACTIVATOR ENVC"/>
    <property type="match status" value="1"/>
</dbReference>
<dbReference type="CDD" id="cd12797">
    <property type="entry name" value="M23_peptidase"/>
    <property type="match status" value="1"/>
</dbReference>
<sequence>MAHRDETRSAGRHRRNQVGRHRAPSAVPTPLVPSTTAASTRSDAFSNTFPRTVVPGARSSTSSSTFTRTVVSGVLSSGRGRAALLTAALSAALATGIAGGSAAAAADKQVVPAAGLAPVETMAVPAPIVDAGPWKPPAAGEAAAARGRLKAKPRVVVTKAPAAAGWVNPNPSGRVTSCFGPRWGRLHAGVDMAGPNGSPILAAGAGVVVRAGAAQGYGNAVLIDHGNGYLTHYGHMSAIAVHEGQRVEPGEQIGDEGSTGHSTGPHLHFEVHQGFYKNPVEPVRWLHDRGVTLNGCEAALTPR</sequence>
<evidence type="ECO:0000259" key="2">
    <source>
        <dbReference type="Pfam" id="PF01551"/>
    </source>
</evidence>
<feature type="region of interest" description="Disordered" evidence="1">
    <location>
        <begin position="1"/>
        <end position="46"/>
    </location>
</feature>
<dbReference type="PANTHER" id="PTHR21666">
    <property type="entry name" value="PEPTIDASE-RELATED"/>
    <property type="match status" value="1"/>
</dbReference>
<dbReference type="SUPFAM" id="SSF51261">
    <property type="entry name" value="Duplicated hybrid motif"/>
    <property type="match status" value="1"/>
</dbReference>
<dbReference type="RefSeq" id="WP_275408964.1">
    <property type="nucleotide sequence ID" value="NZ_BOMD01000018.1"/>
</dbReference>
<dbReference type="InterPro" id="IPR050570">
    <property type="entry name" value="Cell_wall_metabolism_enzyme"/>
</dbReference>
<comment type="caution">
    <text evidence="3">The sequence shown here is derived from an EMBL/GenBank/DDBJ whole genome shotgun (WGS) entry which is preliminary data.</text>
</comment>
<organism evidence="3 4">
    <name type="scientific">Paractinoplanes brasiliensis</name>
    <dbReference type="NCBI Taxonomy" id="52695"/>
    <lineage>
        <taxon>Bacteria</taxon>
        <taxon>Bacillati</taxon>
        <taxon>Actinomycetota</taxon>
        <taxon>Actinomycetes</taxon>
        <taxon>Micromonosporales</taxon>
        <taxon>Micromonosporaceae</taxon>
        <taxon>Paractinoplanes</taxon>
    </lineage>
</organism>
<keyword evidence="4" id="KW-1185">Reference proteome</keyword>
<dbReference type="AlphaFoldDB" id="A0A4R6JRN7"/>
<dbReference type="InterPro" id="IPR016047">
    <property type="entry name" value="M23ase_b-sheet_dom"/>
</dbReference>
<accession>A0A4R6JRN7</accession>
<feature type="compositionally biased region" description="Basic residues" evidence="1">
    <location>
        <begin position="10"/>
        <end position="23"/>
    </location>
</feature>
<gene>
    <name evidence="3" type="ORF">C8E87_2358</name>
</gene>
<dbReference type="Proteomes" id="UP000294901">
    <property type="component" value="Unassembled WGS sequence"/>
</dbReference>
<name>A0A4R6JRN7_9ACTN</name>
<dbReference type="Gene3D" id="2.70.70.10">
    <property type="entry name" value="Glucose Permease (Domain IIA)"/>
    <property type="match status" value="1"/>
</dbReference>
<evidence type="ECO:0000256" key="1">
    <source>
        <dbReference type="SAM" id="MobiDB-lite"/>
    </source>
</evidence>
<evidence type="ECO:0000313" key="4">
    <source>
        <dbReference type="Proteomes" id="UP000294901"/>
    </source>
</evidence>
<proteinExistence type="predicted"/>
<dbReference type="GO" id="GO:0004222">
    <property type="term" value="F:metalloendopeptidase activity"/>
    <property type="evidence" value="ECO:0007669"/>
    <property type="project" value="TreeGrafter"/>
</dbReference>
<dbReference type="Pfam" id="PF01551">
    <property type="entry name" value="Peptidase_M23"/>
    <property type="match status" value="1"/>
</dbReference>
<feature type="compositionally biased region" description="Polar residues" evidence="1">
    <location>
        <begin position="32"/>
        <end position="46"/>
    </location>
</feature>
<evidence type="ECO:0000313" key="3">
    <source>
        <dbReference type="EMBL" id="TDO38697.1"/>
    </source>
</evidence>